<dbReference type="PANTHER" id="PTHR10706">
    <property type="entry name" value="F-BOX FAMILY PROTEIN"/>
    <property type="match status" value="1"/>
</dbReference>
<name>A0ABR2VRH0_9FUNG</name>
<evidence type="ECO:0000313" key="4">
    <source>
        <dbReference type="EMBL" id="KAK9694385.1"/>
    </source>
</evidence>
<reference evidence="4 5" key="1">
    <citation type="submission" date="2023-04" db="EMBL/GenBank/DDBJ databases">
        <title>Genome of Basidiobolus ranarum AG-B5.</title>
        <authorList>
            <person name="Stajich J.E."/>
            <person name="Carter-House D."/>
            <person name="Gryganskyi A."/>
        </authorList>
    </citation>
    <scope>NUCLEOTIDE SEQUENCE [LARGE SCALE GENOMIC DNA]</scope>
    <source>
        <strain evidence="4 5">AG-B5</strain>
    </source>
</reference>
<sequence>MNTLQSLPTELHFQVLTYLDPKALSCLSMTSQEFRMKCSAEYFWLQYCREFGVNGLGSGPVRSYQKLYTQLLHQNGWLLGFWFGNFPVNGEFVKTEWDQDTDSLVAYRIVYQNSATPIVRQRIDNPLPLRIEQLNLSSSKEKIFSVTINPETSKLEYKCANNHAVELWKRPFHSHEGNNLWTSMENEFKIGTDSISPPSDMVPSAERTSFSWKCCEVCHESVNFHANSFIPGLAKLRQEEIQPTVDSPMQGIWAGTYGMHGCEILLLDQNPKSHEVIARKLTGDLNIPRSEVTFTANMNAKPGKTNLIGFEGSKLYPGKGQIATLGFFDRAMTDIDVIVISEDEMAVHWPNLNRVDRYHRIIDQQGKLIC</sequence>
<dbReference type="Gene3D" id="1.20.1280.50">
    <property type="match status" value="1"/>
</dbReference>
<dbReference type="InterPro" id="IPR045048">
    <property type="entry name" value="FBXO31/39"/>
</dbReference>
<proteinExistence type="predicted"/>
<dbReference type="EMBL" id="JASJQH010008207">
    <property type="protein sequence ID" value="KAK9694385.1"/>
    <property type="molecule type" value="Genomic_DNA"/>
</dbReference>
<evidence type="ECO:0000313" key="5">
    <source>
        <dbReference type="Proteomes" id="UP001479436"/>
    </source>
</evidence>
<keyword evidence="2" id="KW-0833">Ubl conjugation pathway</keyword>
<comment type="pathway">
    <text evidence="1">Protein modification; protein ubiquitination.</text>
</comment>
<keyword evidence="5" id="KW-1185">Reference proteome</keyword>
<dbReference type="PROSITE" id="PS50181">
    <property type="entry name" value="FBOX"/>
    <property type="match status" value="1"/>
</dbReference>
<dbReference type="InterPro" id="IPR036047">
    <property type="entry name" value="F-box-like_dom_sf"/>
</dbReference>
<feature type="domain" description="F-box" evidence="3">
    <location>
        <begin position="1"/>
        <end position="47"/>
    </location>
</feature>
<dbReference type="Pfam" id="PF12937">
    <property type="entry name" value="F-box-like"/>
    <property type="match status" value="1"/>
</dbReference>
<evidence type="ECO:0000259" key="3">
    <source>
        <dbReference type="PROSITE" id="PS50181"/>
    </source>
</evidence>
<evidence type="ECO:0000256" key="2">
    <source>
        <dbReference type="ARBA" id="ARBA00022786"/>
    </source>
</evidence>
<dbReference type="PANTHER" id="PTHR10706:SF130">
    <property type="entry name" value="F-BOX ONLY PROTEIN 31"/>
    <property type="match status" value="1"/>
</dbReference>
<dbReference type="Pfam" id="PF12014">
    <property type="entry name" value="Cyclin_D1_bind"/>
    <property type="match status" value="1"/>
</dbReference>
<protein>
    <recommendedName>
        <fullName evidence="3">F-box domain-containing protein</fullName>
    </recommendedName>
</protein>
<comment type="caution">
    <text evidence="4">The sequence shown here is derived from an EMBL/GenBank/DDBJ whole genome shotgun (WGS) entry which is preliminary data.</text>
</comment>
<organism evidence="4 5">
    <name type="scientific">Basidiobolus ranarum</name>
    <dbReference type="NCBI Taxonomy" id="34480"/>
    <lineage>
        <taxon>Eukaryota</taxon>
        <taxon>Fungi</taxon>
        <taxon>Fungi incertae sedis</taxon>
        <taxon>Zoopagomycota</taxon>
        <taxon>Entomophthoromycotina</taxon>
        <taxon>Basidiobolomycetes</taxon>
        <taxon>Basidiobolales</taxon>
        <taxon>Basidiobolaceae</taxon>
        <taxon>Basidiobolus</taxon>
    </lineage>
</organism>
<accession>A0ABR2VRH0</accession>
<dbReference type="SUPFAM" id="SSF81383">
    <property type="entry name" value="F-box domain"/>
    <property type="match status" value="1"/>
</dbReference>
<dbReference type="InterPro" id="IPR001810">
    <property type="entry name" value="F-box_dom"/>
</dbReference>
<dbReference type="Proteomes" id="UP001479436">
    <property type="component" value="Unassembled WGS sequence"/>
</dbReference>
<gene>
    <name evidence="4" type="ORF">K7432_013438</name>
</gene>
<evidence type="ECO:0000256" key="1">
    <source>
        <dbReference type="ARBA" id="ARBA00004906"/>
    </source>
</evidence>